<keyword evidence="4" id="KW-1185">Reference proteome</keyword>
<evidence type="ECO:0000256" key="1">
    <source>
        <dbReference type="SAM" id="Coils"/>
    </source>
</evidence>
<evidence type="ECO:0000313" key="4">
    <source>
        <dbReference type="Proteomes" id="UP001179121"/>
    </source>
</evidence>
<name>A0AA86T3Y3_9BACT</name>
<accession>A0AA86T3Y3</accession>
<feature type="region of interest" description="Disordered" evidence="2">
    <location>
        <begin position="49"/>
        <end position="78"/>
    </location>
</feature>
<dbReference type="EMBL" id="OX365700">
    <property type="protein sequence ID" value="CAI4031574.1"/>
    <property type="molecule type" value="Genomic_DNA"/>
</dbReference>
<feature type="compositionally biased region" description="Polar residues" evidence="2">
    <location>
        <begin position="53"/>
        <end position="62"/>
    </location>
</feature>
<reference evidence="3" key="1">
    <citation type="submission" date="2022-10" db="EMBL/GenBank/DDBJ databases">
        <authorList>
            <person name="Koch H."/>
        </authorList>
    </citation>
    <scope>NUCLEOTIDE SEQUENCE</scope>
    <source>
        <strain evidence="3">DNF</strain>
    </source>
</reference>
<evidence type="ECO:0000313" key="3">
    <source>
        <dbReference type="EMBL" id="CAI4031574.1"/>
    </source>
</evidence>
<protein>
    <submittedName>
        <fullName evidence="3">Uncharacterized protein</fullName>
    </submittedName>
</protein>
<gene>
    <name evidence="3" type="ORF">DNFV4_01993</name>
</gene>
<dbReference type="KEGG" id="nti:DNFV4_01993"/>
<dbReference type="AlphaFoldDB" id="A0AA86T3Y3"/>
<dbReference type="Proteomes" id="UP001179121">
    <property type="component" value="Chromosome"/>
</dbReference>
<organism evidence="3 4">
    <name type="scientific">Nitrospira tepida</name>
    <dbReference type="NCBI Taxonomy" id="2973512"/>
    <lineage>
        <taxon>Bacteria</taxon>
        <taxon>Pseudomonadati</taxon>
        <taxon>Nitrospirota</taxon>
        <taxon>Nitrospiria</taxon>
        <taxon>Nitrospirales</taxon>
        <taxon>Nitrospiraceae</taxon>
        <taxon>Nitrospira</taxon>
    </lineage>
</organism>
<feature type="coiled-coil region" evidence="1">
    <location>
        <begin position="4"/>
        <end position="38"/>
    </location>
</feature>
<proteinExistence type="predicted"/>
<dbReference type="RefSeq" id="WP_289268482.1">
    <property type="nucleotide sequence ID" value="NZ_OX365700.1"/>
</dbReference>
<evidence type="ECO:0000256" key="2">
    <source>
        <dbReference type="SAM" id="MobiDB-lite"/>
    </source>
</evidence>
<sequence>MMANQGFNQQVMNLQRSIRSLEAHLRFLERQVQVKQKIEKRADSWWRGFWQNGGATSGTMSPKSPIRPNRRKDAALVS</sequence>
<keyword evidence="1" id="KW-0175">Coiled coil</keyword>